<evidence type="ECO:0000256" key="2">
    <source>
        <dbReference type="PIRSR" id="PIRSR610347-2"/>
    </source>
</evidence>
<dbReference type="EMBL" id="NPHW01002701">
    <property type="protein sequence ID" value="OXV10906.1"/>
    <property type="molecule type" value="Genomic_DNA"/>
</dbReference>
<evidence type="ECO:0000313" key="5">
    <source>
        <dbReference type="EMBL" id="OXV10906.1"/>
    </source>
</evidence>
<organism evidence="5 6">
    <name type="scientific">Elaphomyces granulatus</name>
    <dbReference type="NCBI Taxonomy" id="519963"/>
    <lineage>
        <taxon>Eukaryota</taxon>
        <taxon>Fungi</taxon>
        <taxon>Dikarya</taxon>
        <taxon>Ascomycota</taxon>
        <taxon>Pezizomycotina</taxon>
        <taxon>Eurotiomycetes</taxon>
        <taxon>Eurotiomycetidae</taxon>
        <taxon>Eurotiales</taxon>
        <taxon>Elaphomycetaceae</taxon>
        <taxon>Elaphomyces</taxon>
    </lineage>
</organism>
<dbReference type="PROSITE" id="PS50330">
    <property type="entry name" value="UIM"/>
    <property type="match status" value="1"/>
</dbReference>
<feature type="compositionally biased region" description="Basic and acidic residues" evidence="4">
    <location>
        <begin position="116"/>
        <end position="135"/>
    </location>
</feature>
<evidence type="ECO:0008006" key="7">
    <source>
        <dbReference type="Google" id="ProtNLM"/>
    </source>
</evidence>
<dbReference type="Pfam" id="PF06087">
    <property type="entry name" value="Tyr-DNA_phospho"/>
    <property type="match status" value="1"/>
</dbReference>
<dbReference type="InterPro" id="IPR010347">
    <property type="entry name" value="Tdp1"/>
</dbReference>
<dbReference type="InterPro" id="IPR003903">
    <property type="entry name" value="UIM_dom"/>
</dbReference>
<evidence type="ECO:0000256" key="1">
    <source>
        <dbReference type="PIRSR" id="PIRSR610347-1"/>
    </source>
</evidence>
<dbReference type="Gene3D" id="6.10.140.100">
    <property type="match status" value="1"/>
</dbReference>
<dbReference type="GO" id="GO:0005634">
    <property type="term" value="C:nucleus"/>
    <property type="evidence" value="ECO:0007669"/>
    <property type="project" value="InterPro"/>
</dbReference>
<dbReference type="PANTHER" id="PTHR12415:SF4">
    <property type="entry name" value="TYROSYL-DNA PHOSPHODIESTERASE DOMAIN-CONTAINING PROTEIN"/>
    <property type="match status" value="1"/>
</dbReference>
<evidence type="ECO:0000256" key="3">
    <source>
        <dbReference type="PIRSR" id="PIRSR610347-3"/>
    </source>
</evidence>
<dbReference type="AlphaFoldDB" id="A0A232M3H2"/>
<dbReference type="GO" id="GO:0006281">
    <property type="term" value="P:DNA repair"/>
    <property type="evidence" value="ECO:0007669"/>
    <property type="project" value="InterPro"/>
</dbReference>
<keyword evidence="6" id="KW-1185">Reference proteome</keyword>
<proteinExistence type="predicted"/>
<dbReference type="GO" id="GO:0003697">
    <property type="term" value="F:single-stranded DNA binding"/>
    <property type="evidence" value="ECO:0007669"/>
    <property type="project" value="TreeGrafter"/>
</dbReference>
<feature type="compositionally biased region" description="Low complexity" evidence="4">
    <location>
        <begin position="151"/>
        <end position="161"/>
    </location>
</feature>
<dbReference type="CDD" id="cd09122">
    <property type="entry name" value="PLDc_Tdp1_1"/>
    <property type="match status" value="1"/>
</dbReference>
<dbReference type="Pfam" id="PF02809">
    <property type="entry name" value="UIM"/>
    <property type="match status" value="1"/>
</dbReference>
<dbReference type="SUPFAM" id="SSF56024">
    <property type="entry name" value="Phospholipase D/nuclease"/>
    <property type="match status" value="2"/>
</dbReference>
<dbReference type="OrthoDB" id="47785at2759"/>
<name>A0A232M3H2_9EURO</name>
<dbReference type="SMART" id="SM00726">
    <property type="entry name" value="UIM"/>
    <property type="match status" value="1"/>
</dbReference>
<feature type="binding site" evidence="2">
    <location>
        <position position="541"/>
    </location>
    <ligand>
        <name>substrate</name>
    </ligand>
</feature>
<feature type="region of interest" description="Disordered" evidence="4">
    <location>
        <begin position="1"/>
        <end position="22"/>
    </location>
</feature>
<reference evidence="5 6" key="1">
    <citation type="journal article" date="2015" name="Environ. Microbiol.">
        <title>Metagenome sequence of Elaphomyces granulatus from sporocarp tissue reveals Ascomycota ectomycorrhizal fingerprints of genome expansion and a Proteobacteria-rich microbiome.</title>
        <authorList>
            <person name="Quandt C.A."/>
            <person name="Kohler A."/>
            <person name="Hesse C.N."/>
            <person name="Sharpton T.J."/>
            <person name="Martin F."/>
            <person name="Spatafora J.W."/>
        </authorList>
    </citation>
    <scope>NUCLEOTIDE SEQUENCE [LARGE SCALE GENOMIC DNA]</scope>
    <source>
        <strain evidence="5 6">OSC145934</strain>
    </source>
</reference>
<protein>
    <recommendedName>
        <fullName evidence="7">PLD phosphodiesterase domain-containing protein</fullName>
    </recommendedName>
</protein>
<dbReference type="GO" id="GO:0003690">
    <property type="term" value="F:double-stranded DNA binding"/>
    <property type="evidence" value="ECO:0007669"/>
    <property type="project" value="TreeGrafter"/>
</dbReference>
<accession>A0A232M3H2</accession>
<feature type="region of interest" description="Disordered" evidence="4">
    <location>
        <begin position="92"/>
        <end position="196"/>
    </location>
</feature>
<feature type="active site" description="Nucleophile" evidence="1">
    <location>
        <position position="294"/>
    </location>
</feature>
<evidence type="ECO:0000313" key="6">
    <source>
        <dbReference type="Proteomes" id="UP000243515"/>
    </source>
</evidence>
<comment type="caution">
    <text evidence="5">The sequence shown here is derived from an EMBL/GenBank/DDBJ whole genome shotgun (WGS) entry which is preliminary data.</text>
</comment>
<sequence length="678" mass="75643">MDSSDTQGSEPDTNTTGFVRAQTNNVVDLTGDSDDGCVLLQSAKSKEVISPETEDEGEFEEDEDLKRAIALSLQDVKMSPRSQGPIDFQIGQVASMQSPPRTENSSDAPPFGILGMDRKKEEQERLARLAKRKAEVNISPPPTTKRKNDVSSGPLLGSSPKPLLPQPNRSDCAKKAMTTGRRPRTDATPSTTPGIQFPRGTVKKTWAFLFPRKGDDIKIEEVLQRSNLELALLSAFQWNMEWLFSKVDTSRTRLLLVMQAKDESTKREYEADIAAISNLRLCFPPMDGQVNCMHSKLMLLFHPNYLRIVVPSANLVPYDWGEVGVMENSVFLIDLPLLEGNGVQMSKTPFYEELVYFLKASTVHENIVAKLSSFDFSETARFAFVHTIGGSHSAGESWKRTGHCGLGRAVSTLGLRTFDPIEIDFTTSSLGSLTNEFLRSIYLAAQGDNGLTEFTLRTAKTFPAKMWSDPNILIPNDAGKEWEKRFRVYFPSVNTVKESIGGPQSAGTICFMSRWYEDARFQRHVFRECISRRKGLLMHNKMLFARPQKPIQLPDGSVCQAWCYVGSANLSESAWGRLVQDRSTKAPKLNCRNWECGVLVPVIKPLDEENGGEKSPFSTLSPSIVDEMPKKSCEAVADDQIKENTDIAVTFGDTVPVPMQVPSRSYGPDLKPWYYMED</sequence>
<dbReference type="PANTHER" id="PTHR12415">
    <property type="entry name" value="TYROSYL-DNA PHOSPHODIESTERASE 1"/>
    <property type="match status" value="1"/>
</dbReference>
<dbReference type="GO" id="GO:0017005">
    <property type="term" value="F:3'-tyrosyl-DNA phosphodiesterase activity"/>
    <property type="evidence" value="ECO:0007669"/>
    <property type="project" value="TreeGrafter"/>
</dbReference>
<gene>
    <name evidence="5" type="ORF">Egran_01332</name>
</gene>
<feature type="active site" description="Proton donor/acceptor" evidence="1">
    <location>
        <position position="539"/>
    </location>
</feature>
<dbReference type="Gene3D" id="3.30.870.10">
    <property type="entry name" value="Endonuclease Chain A"/>
    <property type="match status" value="2"/>
</dbReference>
<feature type="compositionally biased region" description="Polar residues" evidence="4">
    <location>
        <begin position="92"/>
        <end position="107"/>
    </location>
</feature>
<dbReference type="Proteomes" id="UP000243515">
    <property type="component" value="Unassembled WGS sequence"/>
</dbReference>
<feature type="site" description="Interaction with DNA" evidence="3">
    <location>
        <position position="571"/>
    </location>
</feature>
<feature type="binding site" evidence="2">
    <location>
        <position position="296"/>
    </location>
    <ligand>
        <name>substrate</name>
    </ligand>
</feature>
<evidence type="ECO:0000256" key="4">
    <source>
        <dbReference type="SAM" id="MobiDB-lite"/>
    </source>
</evidence>